<feature type="domain" description="Glycosyltransferase 2-like" evidence="6">
    <location>
        <begin position="46"/>
        <end position="170"/>
    </location>
</feature>
<dbReference type="AlphaFoldDB" id="A0A5M8QRZ1"/>
<proteinExistence type="predicted"/>
<reference evidence="7 9" key="2">
    <citation type="submission" date="2019-09" db="EMBL/GenBank/DDBJ databases">
        <title>A bacterium isolated from glacier soil.</title>
        <authorList>
            <person name="Liu Q."/>
        </authorList>
    </citation>
    <scope>NUCLEOTIDE SEQUENCE [LARGE SCALE GENOMIC DNA]</scope>
    <source>
        <strain evidence="7 9">MDT1-10-3</strain>
    </source>
</reference>
<reference evidence="7 9" key="1">
    <citation type="submission" date="2019-07" db="EMBL/GenBank/DDBJ databases">
        <authorList>
            <person name="Qu J.-H."/>
        </authorList>
    </citation>
    <scope>NUCLEOTIDE SEQUENCE [LARGE SCALE GENOMIC DNA]</scope>
    <source>
        <strain evidence="7 9">MDT1-10-3</strain>
    </source>
</reference>
<keyword evidence="4 7" id="KW-0808">Transferase</keyword>
<dbReference type="CDD" id="cd00761">
    <property type="entry name" value="Glyco_tranf_GTA_type"/>
    <property type="match status" value="1"/>
</dbReference>
<dbReference type="PANTHER" id="PTHR43646">
    <property type="entry name" value="GLYCOSYLTRANSFERASE"/>
    <property type="match status" value="1"/>
</dbReference>
<dbReference type="PANTHER" id="PTHR43646:SF2">
    <property type="entry name" value="GLYCOSYLTRANSFERASE 2-LIKE DOMAIN-CONTAINING PROTEIN"/>
    <property type="match status" value="1"/>
</dbReference>
<comment type="caution">
    <text evidence="7">The sequence shown here is derived from an EMBL/GenBank/DDBJ whole genome shotgun (WGS) entry which is preliminary data.</text>
</comment>
<dbReference type="InterPro" id="IPR001173">
    <property type="entry name" value="Glyco_trans_2-like"/>
</dbReference>
<keyword evidence="2" id="KW-1003">Cell membrane</keyword>
<gene>
    <name evidence="8" type="ORF">ACD591_14945</name>
    <name evidence="7" type="ORF">FOE74_04375</name>
</gene>
<dbReference type="EMBL" id="VKKZ01000010">
    <property type="protein sequence ID" value="KAA6437744.1"/>
    <property type="molecule type" value="Genomic_DNA"/>
</dbReference>
<evidence type="ECO:0000313" key="10">
    <source>
        <dbReference type="Proteomes" id="UP001570846"/>
    </source>
</evidence>
<reference evidence="8 10" key="3">
    <citation type="submission" date="2024-08" db="EMBL/GenBank/DDBJ databases">
        <authorList>
            <person name="Wei W."/>
        </authorList>
    </citation>
    <scope>NUCLEOTIDE SEQUENCE [LARGE SCALE GENOMIC DNA]</scope>
    <source>
        <strain evidence="8 10">XU2</strain>
    </source>
</reference>
<dbReference type="SUPFAM" id="SSF53448">
    <property type="entry name" value="Nucleotide-diphospho-sugar transferases"/>
    <property type="match status" value="1"/>
</dbReference>
<evidence type="ECO:0000259" key="6">
    <source>
        <dbReference type="Pfam" id="PF00535"/>
    </source>
</evidence>
<accession>A0A5M8QRZ1</accession>
<dbReference type="Pfam" id="PF00535">
    <property type="entry name" value="Glycos_transf_2"/>
    <property type="match status" value="1"/>
</dbReference>
<dbReference type="GO" id="GO:0016757">
    <property type="term" value="F:glycosyltransferase activity"/>
    <property type="evidence" value="ECO:0007669"/>
    <property type="project" value="UniProtKB-KW"/>
</dbReference>
<evidence type="ECO:0000313" key="8">
    <source>
        <dbReference type="EMBL" id="MFA1772597.1"/>
    </source>
</evidence>
<dbReference type="Proteomes" id="UP001570846">
    <property type="component" value="Unassembled WGS sequence"/>
</dbReference>
<evidence type="ECO:0000256" key="4">
    <source>
        <dbReference type="ARBA" id="ARBA00022679"/>
    </source>
</evidence>
<dbReference type="Gene3D" id="3.90.550.10">
    <property type="entry name" value="Spore Coat Polysaccharide Biosynthesis Protein SpsA, Chain A"/>
    <property type="match status" value="1"/>
</dbReference>
<dbReference type="Proteomes" id="UP000323866">
    <property type="component" value="Unassembled WGS sequence"/>
</dbReference>
<evidence type="ECO:0000256" key="5">
    <source>
        <dbReference type="ARBA" id="ARBA00023136"/>
    </source>
</evidence>
<dbReference type="OrthoDB" id="1016922at2"/>
<evidence type="ECO:0000313" key="7">
    <source>
        <dbReference type="EMBL" id="KAA6437744.1"/>
    </source>
</evidence>
<evidence type="ECO:0000256" key="1">
    <source>
        <dbReference type="ARBA" id="ARBA00004236"/>
    </source>
</evidence>
<sequence>MRQFKNPDWIADIKFEYESFEQIPSHVFDSINQDLDRVQSKEPLASIVISAWNEEVNILRTVASLSRMKTQIPFEIIVINNNSQDRTQDTIDRLHVKGLFQEKQGCGFARQMGQEQAAGKYILLADADCYYPSCWVDEMVKVLQEPGVVCVYGRYSFISEEGFPRWKLFLLEMMKDAFAEIRHIKRPYYNSFGLSMGFIREYGLKVGFVPSRWRGDDGQLCLGLMEYGKIKQVRSNKARAWTAPRTLKRTGTFSQVVKERILIEAKRFTGNFNSRMPENISMLDE</sequence>
<keyword evidence="10" id="KW-1185">Reference proteome</keyword>
<name>A0A5M8QRZ1_9BACT</name>
<dbReference type="RefSeq" id="WP_149097364.1">
    <property type="nucleotide sequence ID" value="NZ_BMMG01000001.1"/>
</dbReference>
<comment type="subcellular location">
    <subcellularLocation>
        <location evidence="1">Cell membrane</location>
    </subcellularLocation>
</comment>
<keyword evidence="3" id="KW-0328">Glycosyltransferase</keyword>
<dbReference type="InterPro" id="IPR029044">
    <property type="entry name" value="Nucleotide-diphossugar_trans"/>
</dbReference>
<evidence type="ECO:0000313" key="9">
    <source>
        <dbReference type="Proteomes" id="UP000323866"/>
    </source>
</evidence>
<organism evidence="7 9">
    <name type="scientific">Rufibacter glacialis</name>
    <dbReference type="NCBI Taxonomy" id="1259555"/>
    <lineage>
        <taxon>Bacteria</taxon>
        <taxon>Pseudomonadati</taxon>
        <taxon>Bacteroidota</taxon>
        <taxon>Cytophagia</taxon>
        <taxon>Cytophagales</taxon>
        <taxon>Hymenobacteraceae</taxon>
        <taxon>Rufibacter</taxon>
    </lineage>
</organism>
<keyword evidence="5" id="KW-0472">Membrane</keyword>
<dbReference type="GO" id="GO:0005886">
    <property type="term" value="C:plasma membrane"/>
    <property type="evidence" value="ECO:0007669"/>
    <property type="project" value="UniProtKB-SubCell"/>
</dbReference>
<evidence type="ECO:0000256" key="2">
    <source>
        <dbReference type="ARBA" id="ARBA00022475"/>
    </source>
</evidence>
<protein>
    <submittedName>
        <fullName evidence="7">Glycosyltransferase family 2 protein</fullName>
    </submittedName>
</protein>
<evidence type="ECO:0000256" key="3">
    <source>
        <dbReference type="ARBA" id="ARBA00022676"/>
    </source>
</evidence>
<dbReference type="EMBL" id="JBGOGF010000008">
    <property type="protein sequence ID" value="MFA1772597.1"/>
    <property type="molecule type" value="Genomic_DNA"/>
</dbReference>